<evidence type="ECO:0000313" key="3">
    <source>
        <dbReference type="Proteomes" id="UP001498421"/>
    </source>
</evidence>
<accession>A0ABR1I6C5</accession>
<evidence type="ECO:0008006" key="4">
    <source>
        <dbReference type="Google" id="ProtNLM"/>
    </source>
</evidence>
<evidence type="ECO:0000313" key="2">
    <source>
        <dbReference type="EMBL" id="KAK7429128.1"/>
    </source>
</evidence>
<feature type="region of interest" description="Disordered" evidence="1">
    <location>
        <begin position="1"/>
        <end position="69"/>
    </location>
</feature>
<sequence length="69" mass="7321">MDSVKQGADYVAEKVQKGTSTASKETNKEEAKDSNAPIGSRATAAKDALGDKAEETKHDTKAESHKESI</sequence>
<comment type="caution">
    <text evidence="2">The sequence shown here is derived from an EMBL/GenBank/DDBJ whole genome shotgun (WGS) entry which is preliminary data.</text>
</comment>
<keyword evidence="3" id="KW-1185">Reference proteome</keyword>
<feature type="compositionally biased region" description="Basic and acidic residues" evidence="1">
    <location>
        <begin position="48"/>
        <end position="69"/>
    </location>
</feature>
<dbReference type="PANTHER" id="PTHR38789">
    <property type="entry name" value="REPRESSIBLE PROTEIN GRG1, PUTATIVE (AFU_ORTHOLOGUE AFUA_5G14210)-RELATED"/>
    <property type="match status" value="1"/>
</dbReference>
<dbReference type="Pfam" id="PF11034">
    <property type="entry name" value="Grg1"/>
    <property type="match status" value="1"/>
</dbReference>
<protein>
    <recommendedName>
        <fullName evidence="4">Glucose-repressible protein</fullName>
    </recommendedName>
</protein>
<evidence type="ECO:0000256" key="1">
    <source>
        <dbReference type="SAM" id="MobiDB-lite"/>
    </source>
</evidence>
<reference evidence="2 3" key="1">
    <citation type="journal article" date="2025" name="Microbiol. Resour. Announc.">
        <title>Draft genome sequences for Neonectria magnoliae and Neonectria punicea, canker pathogens of Liriodendron tulipifera and Acer saccharum in West Virginia.</title>
        <authorList>
            <person name="Petronek H.M."/>
            <person name="Kasson M.T."/>
            <person name="Metheny A.M."/>
            <person name="Stauder C.M."/>
            <person name="Lovett B."/>
            <person name="Lynch S.C."/>
            <person name="Garnas J.R."/>
            <person name="Kasson L.R."/>
            <person name="Stajich J.E."/>
        </authorList>
    </citation>
    <scope>NUCLEOTIDE SEQUENCE [LARGE SCALE GENOMIC DNA]</scope>
    <source>
        <strain evidence="2 3">NRRL 64651</strain>
    </source>
</reference>
<name>A0ABR1I6C5_9HYPO</name>
<dbReference type="PANTHER" id="PTHR38789:SF1">
    <property type="entry name" value="GLUCOSE-REPRESSIBLE GENE PROTEIN-RELATED"/>
    <property type="match status" value="1"/>
</dbReference>
<gene>
    <name evidence="2" type="ORF">QQZ08_004343</name>
</gene>
<dbReference type="Proteomes" id="UP001498421">
    <property type="component" value="Unassembled WGS sequence"/>
</dbReference>
<proteinExistence type="predicted"/>
<organism evidence="2 3">
    <name type="scientific">Neonectria magnoliae</name>
    <dbReference type="NCBI Taxonomy" id="2732573"/>
    <lineage>
        <taxon>Eukaryota</taxon>
        <taxon>Fungi</taxon>
        <taxon>Dikarya</taxon>
        <taxon>Ascomycota</taxon>
        <taxon>Pezizomycotina</taxon>
        <taxon>Sordariomycetes</taxon>
        <taxon>Hypocreomycetidae</taxon>
        <taxon>Hypocreales</taxon>
        <taxon>Nectriaceae</taxon>
        <taxon>Neonectria</taxon>
    </lineage>
</organism>
<dbReference type="EMBL" id="JAZAVK010000032">
    <property type="protein sequence ID" value="KAK7429128.1"/>
    <property type="molecule type" value="Genomic_DNA"/>
</dbReference>
<dbReference type="InterPro" id="IPR020100">
    <property type="entry name" value="Glc-repressible_Grg1"/>
</dbReference>